<dbReference type="AlphaFoldDB" id="A0A5B1LEZ8"/>
<keyword evidence="1" id="KW-0812">Transmembrane</keyword>
<dbReference type="Proteomes" id="UP000325003">
    <property type="component" value="Unassembled WGS sequence"/>
</dbReference>
<dbReference type="EMBL" id="VUJV01000003">
    <property type="protein sequence ID" value="KAA1419026.1"/>
    <property type="molecule type" value="Genomic_DNA"/>
</dbReference>
<protein>
    <submittedName>
        <fullName evidence="2">Uncharacterized protein</fullName>
    </submittedName>
</protein>
<sequence length="82" mass="9121">MADEARRADQRLRLAIVVCLIGGPLVTLSSLWYLSQPFGVRKGTVGGIFLGVGMFALGLYELRHRIRLGPQQLGRRMKRPDA</sequence>
<proteinExistence type="predicted"/>
<dbReference type="RefSeq" id="WP_149728367.1">
    <property type="nucleotide sequence ID" value="NZ_VUJV01000003.1"/>
</dbReference>
<keyword evidence="3" id="KW-1185">Reference proteome</keyword>
<reference evidence="2 3" key="2">
    <citation type="submission" date="2019-09" db="EMBL/GenBank/DDBJ databases">
        <authorList>
            <person name="Jin C."/>
        </authorList>
    </citation>
    <scope>NUCLEOTIDE SEQUENCE [LARGE SCALE GENOMIC DNA]</scope>
    <source>
        <strain evidence="2 3">BN130099</strain>
    </source>
</reference>
<name>A0A5B1LEZ8_9ACTN</name>
<feature type="transmembrane region" description="Helical" evidence="1">
    <location>
        <begin position="12"/>
        <end position="33"/>
    </location>
</feature>
<gene>
    <name evidence="2" type="ORF">F0U44_11220</name>
</gene>
<comment type="caution">
    <text evidence="2">The sequence shown here is derived from an EMBL/GenBank/DDBJ whole genome shotgun (WGS) entry which is preliminary data.</text>
</comment>
<accession>A0A5B1LEZ8</accession>
<reference evidence="2 3" key="1">
    <citation type="submission" date="2019-09" db="EMBL/GenBank/DDBJ databases">
        <title>Nocardioides panacisoli sp. nov., isolated from the soil of a ginseng field.</title>
        <authorList>
            <person name="Cho C."/>
        </authorList>
    </citation>
    <scope>NUCLEOTIDE SEQUENCE [LARGE SCALE GENOMIC DNA]</scope>
    <source>
        <strain evidence="2 3">BN130099</strain>
    </source>
</reference>
<keyword evidence="1" id="KW-1133">Transmembrane helix</keyword>
<evidence type="ECO:0000256" key="1">
    <source>
        <dbReference type="SAM" id="Phobius"/>
    </source>
</evidence>
<feature type="transmembrane region" description="Helical" evidence="1">
    <location>
        <begin position="45"/>
        <end position="62"/>
    </location>
</feature>
<keyword evidence="1" id="KW-0472">Membrane</keyword>
<organism evidence="2 3">
    <name type="scientific">Nocardioides humilatus</name>
    <dbReference type="NCBI Taxonomy" id="2607660"/>
    <lineage>
        <taxon>Bacteria</taxon>
        <taxon>Bacillati</taxon>
        <taxon>Actinomycetota</taxon>
        <taxon>Actinomycetes</taxon>
        <taxon>Propionibacteriales</taxon>
        <taxon>Nocardioidaceae</taxon>
        <taxon>Nocardioides</taxon>
    </lineage>
</organism>
<evidence type="ECO:0000313" key="3">
    <source>
        <dbReference type="Proteomes" id="UP000325003"/>
    </source>
</evidence>
<evidence type="ECO:0000313" key="2">
    <source>
        <dbReference type="EMBL" id="KAA1419026.1"/>
    </source>
</evidence>